<dbReference type="GO" id="GO:0015288">
    <property type="term" value="F:porin activity"/>
    <property type="evidence" value="ECO:0007669"/>
    <property type="project" value="UniProtKB-KW"/>
</dbReference>
<dbReference type="Pfam" id="PF02563">
    <property type="entry name" value="Poly_export"/>
    <property type="match status" value="1"/>
</dbReference>
<keyword evidence="9" id="KW-0406">Ion transport</keyword>
<dbReference type="GO" id="GO:0015159">
    <property type="term" value="F:polysaccharide transmembrane transporter activity"/>
    <property type="evidence" value="ECO:0007669"/>
    <property type="project" value="InterPro"/>
</dbReference>
<comment type="caution">
    <text evidence="18">The sequence shown here is derived from an EMBL/GenBank/DDBJ whole genome shotgun (WGS) entry which is preliminary data.</text>
</comment>
<evidence type="ECO:0000256" key="11">
    <source>
        <dbReference type="ARBA" id="ARBA00023136"/>
    </source>
</evidence>
<dbReference type="InterPro" id="IPR049712">
    <property type="entry name" value="Poly_export"/>
</dbReference>
<organism evidence="18 19">
    <name type="scientific">Novosphingobium sediminicola</name>
    <dbReference type="NCBI Taxonomy" id="563162"/>
    <lineage>
        <taxon>Bacteria</taxon>
        <taxon>Pseudomonadati</taxon>
        <taxon>Pseudomonadota</taxon>
        <taxon>Alphaproteobacteria</taxon>
        <taxon>Sphingomonadales</taxon>
        <taxon>Sphingomonadaceae</taxon>
        <taxon>Novosphingobium</taxon>
    </lineage>
</organism>
<evidence type="ECO:0000259" key="15">
    <source>
        <dbReference type="Pfam" id="PF02563"/>
    </source>
</evidence>
<dbReference type="InterPro" id="IPR054765">
    <property type="entry name" value="SLBB_dom"/>
</dbReference>
<evidence type="ECO:0000256" key="12">
    <source>
        <dbReference type="ARBA" id="ARBA00023139"/>
    </source>
</evidence>
<evidence type="ECO:0000256" key="1">
    <source>
        <dbReference type="ARBA" id="ARBA00004571"/>
    </source>
</evidence>
<evidence type="ECO:0000256" key="8">
    <source>
        <dbReference type="ARBA" id="ARBA00023047"/>
    </source>
</evidence>
<dbReference type="GO" id="GO:0009279">
    <property type="term" value="C:cell outer membrane"/>
    <property type="evidence" value="ECO:0007669"/>
    <property type="project" value="UniProtKB-SubCell"/>
</dbReference>
<evidence type="ECO:0000256" key="14">
    <source>
        <dbReference type="ARBA" id="ARBA00023288"/>
    </source>
</evidence>
<dbReference type="PANTHER" id="PTHR33619">
    <property type="entry name" value="POLYSACCHARIDE EXPORT PROTEIN GFCE-RELATED"/>
    <property type="match status" value="1"/>
</dbReference>
<dbReference type="Pfam" id="PF22461">
    <property type="entry name" value="SLBB_2"/>
    <property type="match status" value="1"/>
</dbReference>
<feature type="domain" description="Polysaccharide export protein N-terminal" evidence="15">
    <location>
        <begin position="140"/>
        <end position="232"/>
    </location>
</feature>
<evidence type="ECO:0000259" key="16">
    <source>
        <dbReference type="Pfam" id="PF10531"/>
    </source>
</evidence>
<keyword evidence="14" id="KW-0449">Lipoprotein</keyword>
<keyword evidence="5" id="KW-0762">Sugar transport</keyword>
<keyword evidence="12" id="KW-0564">Palmitate</keyword>
<keyword evidence="8" id="KW-0625">Polysaccharide transport</keyword>
<evidence type="ECO:0000256" key="9">
    <source>
        <dbReference type="ARBA" id="ARBA00023065"/>
    </source>
</evidence>
<keyword evidence="7" id="KW-0732">Signal</keyword>
<evidence type="ECO:0000256" key="10">
    <source>
        <dbReference type="ARBA" id="ARBA00023114"/>
    </source>
</evidence>
<feature type="domain" description="SLBB" evidence="17">
    <location>
        <begin position="331"/>
        <end position="410"/>
    </location>
</feature>
<dbReference type="GO" id="GO:0006811">
    <property type="term" value="P:monoatomic ion transport"/>
    <property type="evidence" value="ECO:0007669"/>
    <property type="project" value="UniProtKB-KW"/>
</dbReference>
<keyword evidence="19" id="KW-1185">Reference proteome</keyword>
<evidence type="ECO:0000256" key="13">
    <source>
        <dbReference type="ARBA" id="ARBA00023237"/>
    </source>
</evidence>
<comment type="similarity">
    <text evidence="2">Belongs to the BexD/CtrA/VexA family.</text>
</comment>
<sequence>MLRKIVNQPFDWPQLWVIAEKTSRYDLRYVGEIGMHAGMLFKDLSAPVMSFAPRMQKGILPSRVIMLLVATSVLGGCASLPTNAPTVHSINQSAHGTDNTIGFKIVDIDAQIVANPPARNELGLIQLGAMSSNPLPARTDQIRKGDVLNIAVYEVGVSLFGGASTLAGATADIRTPTAGTQNIMVQVRDDGSITLPYIGTMRADDTHPDVLAERIRQRLKPLSQSPQVQVAITQSVQNVAYVSGAVSRPGRVPLTAAREHLLDVIAIAGGAQSTTAGADGLDLDVHLVRGDKAVSVRLGDLRPEDLANLVILPGDRIELRRAARTYTAFGATERVSQIPFSAEKVSLAEAIARATGPADARANARGVYLFRIEHDSAGKVMQPTVYHIDMMKPQSYFLAQMFEMQDKDVILFANSRANLAQKMAALLGNLFSPATALVYATK</sequence>
<dbReference type="GO" id="GO:0046930">
    <property type="term" value="C:pore complex"/>
    <property type="evidence" value="ECO:0007669"/>
    <property type="project" value="UniProtKB-KW"/>
</dbReference>
<evidence type="ECO:0000259" key="17">
    <source>
        <dbReference type="Pfam" id="PF22461"/>
    </source>
</evidence>
<keyword evidence="6" id="KW-0812">Transmembrane</keyword>
<proteinExistence type="inferred from homology"/>
<evidence type="ECO:0000256" key="3">
    <source>
        <dbReference type="ARBA" id="ARBA00022448"/>
    </source>
</evidence>
<dbReference type="Proteomes" id="UP000548867">
    <property type="component" value="Unassembled WGS sequence"/>
</dbReference>
<keyword evidence="3" id="KW-0813">Transport</keyword>
<dbReference type="EMBL" id="JACIDX010000028">
    <property type="protein sequence ID" value="MBB3957623.1"/>
    <property type="molecule type" value="Genomic_DNA"/>
</dbReference>
<evidence type="ECO:0000256" key="6">
    <source>
        <dbReference type="ARBA" id="ARBA00022692"/>
    </source>
</evidence>
<evidence type="ECO:0000256" key="4">
    <source>
        <dbReference type="ARBA" id="ARBA00022452"/>
    </source>
</evidence>
<evidence type="ECO:0000256" key="5">
    <source>
        <dbReference type="ARBA" id="ARBA00022597"/>
    </source>
</evidence>
<dbReference type="InterPro" id="IPR003715">
    <property type="entry name" value="Poly_export_N"/>
</dbReference>
<dbReference type="Gene3D" id="3.30.1950.10">
    <property type="entry name" value="wza like domain"/>
    <property type="match status" value="1"/>
</dbReference>
<dbReference type="RefSeq" id="WP_183629090.1">
    <property type="nucleotide sequence ID" value="NZ_JACIDX010000028.1"/>
</dbReference>
<keyword evidence="11" id="KW-0472">Membrane</keyword>
<evidence type="ECO:0000256" key="2">
    <source>
        <dbReference type="ARBA" id="ARBA00009450"/>
    </source>
</evidence>
<gene>
    <name evidence="18" type="ORF">GGR38_004597</name>
</gene>
<dbReference type="InterPro" id="IPR019554">
    <property type="entry name" value="Soluble_ligand-bd"/>
</dbReference>
<protein>
    <submittedName>
        <fullName evidence="18">Polysaccharide export outer membrane protein</fullName>
    </submittedName>
</protein>
<dbReference type="PANTHER" id="PTHR33619:SF3">
    <property type="entry name" value="POLYSACCHARIDE EXPORT PROTEIN GFCE-RELATED"/>
    <property type="match status" value="1"/>
</dbReference>
<keyword evidence="10" id="KW-0626">Porin</keyword>
<feature type="domain" description="Soluble ligand binding" evidence="16">
    <location>
        <begin position="239"/>
        <end position="274"/>
    </location>
</feature>
<keyword evidence="13" id="KW-0998">Cell outer membrane</keyword>
<dbReference type="AlphaFoldDB" id="A0A7W6CNH6"/>
<evidence type="ECO:0000313" key="19">
    <source>
        <dbReference type="Proteomes" id="UP000548867"/>
    </source>
</evidence>
<reference evidence="18 19" key="1">
    <citation type="submission" date="2020-08" db="EMBL/GenBank/DDBJ databases">
        <title>Genomic Encyclopedia of Type Strains, Phase IV (KMG-IV): sequencing the most valuable type-strain genomes for metagenomic binning, comparative biology and taxonomic classification.</title>
        <authorList>
            <person name="Goeker M."/>
        </authorList>
    </citation>
    <scope>NUCLEOTIDE SEQUENCE [LARGE SCALE GENOMIC DNA]</scope>
    <source>
        <strain evidence="18 19">DSM 27057</strain>
    </source>
</reference>
<accession>A0A7W6CNH6</accession>
<evidence type="ECO:0000256" key="7">
    <source>
        <dbReference type="ARBA" id="ARBA00022729"/>
    </source>
</evidence>
<comment type="subcellular location">
    <subcellularLocation>
        <location evidence="1">Cell outer membrane</location>
        <topology evidence="1">Multi-pass membrane protein</topology>
    </subcellularLocation>
</comment>
<dbReference type="Gene3D" id="3.10.560.10">
    <property type="entry name" value="Outer membrane lipoprotein wza domain like"/>
    <property type="match status" value="2"/>
</dbReference>
<keyword evidence="4" id="KW-1134">Transmembrane beta strand</keyword>
<dbReference type="Pfam" id="PF10531">
    <property type="entry name" value="SLBB"/>
    <property type="match status" value="1"/>
</dbReference>
<evidence type="ECO:0000313" key="18">
    <source>
        <dbReference type="EMBL" id="MBB3957623.1"/>
    </source>
</evidence>
<name>A0A7W6CNH6_9SPHN</name>